<proteinExistence type="inferred from homology"/>
<dbReference type="PANTHER" id="PTHR11699">
    <property type="entry name" value="ALDEHYDE DEHYDROGENASE-RELATED"/>
    <property type="match status" value="1"/>
</dbReference>
<comment type="similarity">
    <text evidence="1 5">Belongs to the aldehyde dehydrogenase family.</text>
</comment>
<dbReference type="FunFam" id="3.40.605.10:FF:000007">
    <property type="entry name" value="NAD/NADP-dependent betaine aldehyde dehydrogenase"/>
    <property type="match status" value="1"/>
</dbReference>
<dbReference type="Proteomes" id="UP000199079">
    <property type="component" value="Unassembled WGS sequence"/>
</dbReference>
<evidence type="ECO:0000256" key="2">
    <source>
        <dbReference type="ARBA" id="ARBA00011881"/>
    </source>
</evidence>
<evidence type="ECO:0000313" key="8">
    <source>
        <dbReference type="Proteomes" id="UP000199079"/>
    </source>
</evidence>
<dbReference type="InterPro" id="IPR029510">
    <property type="entry name" value="Ald_DH_CS_GLU"/>
</dbReference>
<dbReference type="InterPro" id="IPR015590">
    <property type="entry name" value="Aldehyde_DH_dom"/>
</dbReference>
<dbReference type="OrthoDB" id="6342at2157"/>
<dbReference type="InterPro" id="IPR016163">
    <property type="entry name" value="Ald_DH_C"/>
</dbReference>
<sequence length="500" mass="53261">MQFTDTLRENHAQAREEIADRHFGAVIDGETRSAASGETFEPVDPAVNEPITTVASCGEADVNAAVEAADAAAGDWGDMDATDRGDLLREWVAAMRDHLDEFALLGALEVGKPLEFARADVENGLDFFEYYASVAVAETGEHVPTGDDSHAYVRHEPYGVTGQILPWNYPILLMGWKVGAALAAGNTAVVKPPSPAPLSVILAGQLAAETLPDGVVNVVPGSGSAVGDPLIDHRRVGKISFTGSVPVGQEIMRTAADTVTPVTLELGGKNPFIVFPDADVEEAAATVATGGMYNAGQSCDSATRILVHEDVEEEFREAYLDELDGWEPGDPLAEGTTMGPLAYAGHAESVDDYVDLGREEGATLLRGGPLEDGEYADGAYYRPTVFDDVDPEMRIAREEVFGPVQFLFTFSEYEEAIEIANDVDYGLTAGVATGNPSVAHRAAADVEAGSVWVNRYFGTVPGTPFGGFKQSGFGRECAQQAIEEHRRTKAVNMAVDDPPY</sequence>
<dbReference type="PROSITE" id="PS00687">
    <property type="entry name" value="ALDEHYDE_DEHYDR_GLU"/>
    <property type="match status" value="1"/>
</dbReference>
<dbReference type="Gene3D" id="3.40.605.10">
    <property type="entry name" value="Aldehyde Dehydrogenase, Chain A, domain 1"/>
    <property type="match status" value="1"/>
</dbReference>
<dbReference type="InterPro" id="IPR016161">
    <property type="entry name" value="Ald_DH/histidinol_DH"/>
</dbReference>
<dbReference type="EMBL" id="FNPC01000002">
    <property type="protein sequence ID" value="SDX92594.1"/>
    <property type="molecule type" value="Genomic_DNA"/>
</dbReference>
<evidence type="ECO:0000313" key="7">
    <source>
        <dbReference type="EMBL" id="SDX92594.1"/>
    </source>
</evidence>
<organism evidence="7 8">
    <name type="scientific">Halopenitus persicus</name>
    <dbReference type="NCBI Taxonomy" id="1048396"/>
    <lineage>
        <taxon>Archaea</taxon>
        <taxon>Methanobacteriati</taxon>
        <taxon>Methanobacteriota</taxon>
        <taxon>Stenosarchaea group</taxon>
        <taxon>Halobacteria</taxon>
        <taxon>Halobacteriales</taxon>
        <taxon>Haloferacaceae</taxon>
        <taxon>Halopenitus</taxon>
    </lineage>
</organism>
<dbReference type="InterPro" id="IPR016162">
    <property type="entry name" value="Ald_DH_N"/>
</dbReference>
<dbReference type="AlphaFoldDB" id="A0A1H3FR11"/>
<comment type="subunit">
    <text evidence="2">Homotetramer.</text>
</comment>
<evidence type="ECO:0000256" key="4">
    <source>
        <dbReference type="PROSITE-ProRule" id="PRU10007"/>
    </source>
</evidence>
<dbReference type="RefSeq" id="WP_092730954.1">
    <property type="nucleotide sequence ID" value="NZ_FNPC01000002.1"/>
</dbReference>
<accession>A0A1H3FR11</accession>
<keyword evidence="8" id="KW-1185">Reference proteome</keyword>
<gene>
    <name evidence="7" type="ORF">SAMN05216564_102146</name>
</gene>
<feature type="domain" description="Aldehyde dehydrogenase" evidence="6">
    <location>
        <begin position="35"/>
        <end position="491"/>
    </location>
</feature>
<dbReference type="GO" id="GO:0016620">
    <property type="term" value="F:oxidoreductase activity, acting on the aldehyde or oxo group of donors, NAD or NADP as acceptor"/>
    <property type="evidence" value="ECO:0007669"/>
    <property type="project" value="InterPro"/>
</dbReference>
<reference evidence="8" key="1">
    <citation type="submission" date="2016-10" db="EMBL/GenBank/DDBJ databases">
        <authorList>
            <person name="Varghese N."/>
            <person name="Submissions S."/>
        </authorList>
    </citation>
    <scope>NUCLEOTIDE SEQUENCE [LARGE SCALE GENOMIC DNA]</scope>
    <source>
        <strain evidence="8">DC30,IBRC 10041,KCTC 4046</strain>
    </source>
</reference>
<name>A0A1H3FR11_9EURY</name>
<dbReference type="Pfam" id="PF00171">
    <property type="entry name" value="Aldedh"/>
    <property type="match status" value="1"/>
</dbReference>
<dbReference type="SUPFAM" id="SSF53720">
    <property type="entry name" value="ALDH-like"/>
    <property type="match status" value="1"/>
</dbReference>
<feature type="active site" evidence="4">
    <location>
        <position position="265"/>
    </location>
</feature>
<evidence type="ECO:0000259" key="6">
    <source>
        <dbReference type="Pfam" id="PF00171"/>
    </source>
</evidence>
<evidence type="ECO:0000256" key="1">
    <source>
        <dbReference type="ARBA" id="ARBA00009986"/>
    </source>
</evidence>
<evidence type="ECO:0000256" key="5">
    <source>
        <dbReference type="RuleBase" id="RU003345"/>
    </source>
</evidence>
<dbReference type="Gene3D" id="3.40.309.10">
    <property type="entry name" value="Aldehyde Dehydrogenase, Chain A, domain 2"/>
    <property type="match status" value="1"/>
</dbReference>
<keyword evidence="3 5" id="KW-0560">Oxidoreductase</keyword>
<dbReference type="FunFam" id="3.40.309.10:FF:000012">
    <property type="entry name" value="Betaine aldehyde dehydrogenase"/>
    <property type="match status" value="1"/>
</dbReference>
<dbReference type="CDD" id="cd07078">
    <property type="entry name" value="ALDH"/>
    <property type="match status" value="1"/>
</dbReference>
<evidence type="ECO:0000256" key="3">
    <source>
        <dbReference type="ARBA" id="ARBA00023002"/>
    </source>
</evidence>
<protein>
    <submittedName>
        <fullName evidence="7">Aldehyde dehydrogenase (NAD+)</fullName>
    </submittedName>
</protein>